<dbReference type="EMBL" id="SSFO01000163">
    <property type="protein sequence ID" value="TXI32090.1"/>
    <property type="molecule type" value="Genomic_DNA"/>
</dbReference>
<dbReference type="Proteomes" id="UP000321110">
    <property type="component" value="Unassembled WGS sequence"/>
</dbReference>
<organism evidence="2 3">
    <name type="scientific">Aquipseudomonas alcaligenes</name>
    <name type="common">Pseudomonas alcaligenes</name>
    <dbReference type="NCBI Taxonomy" id="43263"/>
    <lineage>
        <taxon>Bacteria</taxon>
        <taxon>Pseudomonadati</taxon>
        <taxon>Pseudomonadota</taxon>
        <taxon>Gammaproteobacteria</taxon>
        <taxon>Pseudomonadales</taxon>
        <taxon>Pseudomonadaceae</taxon>
        <taxon>Aquipseudomonas</taxon>
    </lineage>
</organism>
<evidence type="ECO:0000256" key="1">
    <source>
        <dbReference type="SAM" id="MobiDB-lite"/>
    </source>
</evidence>
<protein>
    <submittedName>
        <fullName evidence="2">Uncharacterized protein</fullName>
    </submittedName>
</protein>
<sequence length="182" mass="21006">MLAKFRKEHPHTHFSPAPDNPDIAKGNERFKPYPAKTFLGGQNLYAYYLLVMLKHDDFPELQALIATRFGDQELKNGTTLRNENQESLAVAYHKEFGGIVVEATTNSIPLIREFDSHFPAPPPPWIAFPKMQPIEAQMDKQGSLEYWWSRIWLPFWSTRTPVEKERYLLDNGASAEWSEVLS</sequence>
<dbReference type="AlphaFoldDB" id="A0A5C7W3U1"/>
<gene>
    <name evidence="2" type="ORF">E6Q69_09775</name>
</gene>
<reference evidence="2 3" key="1">
    <citation type="submission" date="2018-09" db="EMBL/GenBank/DDBJ databases">
        <title>Metagenome Assembled Genomes from an Advanced Water Purification Facility.</title>
        <authorList>
            <person name="Stamps B.W."/>
            <person name="Spear J.R."/>
        </authorList>
    </citation>
    <scope>NUCLEOTIDE SEQUENCE [LARGE SCALE GENOMIC DNA]</scope>
    <source>
        <strain evidence="2">Bin_52_1</strain>
    </source>
</reference>
<accession>A0A5C7W3U1</accession>
<evidence type="ECO:0000313" key="3">
    <source>
        <dbReference type="Proteomes" id="UP000321110"/>
    </source>
</evidence>
<comment type="caution">
    <text evidence="2">The sequence shown here is derived from an EMBL/GenBank/DDBJ whole genome shotgun (WGS) entry which is preliminary data.</text>
</comment>
<feature type="compositionally biased region" description="Basic residues" evidence="1">
    <location>
        <begin position="1"/>
        <end position="12"/>
    </location>
</feature>
<evidence type="ECO:0000313" key="2">
    <source>
        <dbReference type="EMBL" id="TXI32090.1"/>
    </source>
</evidence>
<name>A0A5C7W3U1_AQUAC</name>
<proteinExistence type="predicted"/>
<feature type="region of interest" description="Disordered" evidence="1">
    <location>
        <begin position="1"/>
        <end position="27"/>
    </location>
</feature>